<dbReference type="EMBL" id="AP012342">
    <property type="protein sequence ID" value="BAM06255.1"/>
    <property type="molecule type" value="Genomic_DNA"/>
</dbReference>
<proteinExistence type="predicted"/>
<protein>
    <submittedName>
        <fullName evidence="1">Uncharacterized protein</fullName>
    </submittedName>
</protein>
<dbReference type="PATRIC" id="fig|1162668.3.peg.634"/>
<sequence>MDSKEPERFSWIDDPSIVVRHYGSIAVCNEARSVAWLLRLGESE</sequence>
<dbReference type="KEGG" id="lfc:LFE_0539"/>
<evidence type="ECO:0000313" key="2">
    <source>
        <dbReference type="Proteomes" id="UP000007382"/>
    </source>
</evidence>
<gene>
    <name evidence="1" type="ordered locus">LFE_0539</name>
</gene>
<name>I0ILV6_LEPFC</name>
<dbReference type="AlphaFoldDB" id="I0ILV6"/>
<reference evidence="2" key="2">
    <citation type="submission" date="2012-03" db="EMBL/GenBank/DDBJ databases">
        <title>The complete genome sequence of the pioneer microbe on fresh volcanic deposit, Leptospirillum ferrooxidans strain C2-3.</title>
        <authorList>
            <person name="Fujimura R."/>
            <person name="Sato Y."/>
            <person name="Nishizawa T."/>
            <person name="Nanba K."/>
            <person name="Oshima K."/>
            <person name="Hattori M."/>
            <person name="Kamijo T."/>
            <person name="Ohta H."/>
        </authorList>
    </citation>
    <scope>NUCLEOTIDE SEQUENCE [LARGE SCALE GENOMIC DNA]</scope>
    <source>
        <strain evidence="2">C2-3</strain>
    </source>
</reference>
<keyword evidence="2" id="KW-1185">Reference proteome</keyword>
<accession>I0ILV6</accession>
<evidence type="ECO:0000313" key="1">
    <source>
        <dbReference type="EMBL" id="BAM06255.1"/>
    </source>
</evidence>
<dbReference type="RefSeq" id="WP_014448747.1">
    <property type="nucleotide sequence ID" value="NC_017094.1"/>
</dbReference>
<dbReference type="STRING" id="1162668.LFE_0539"/>
<dbReference type="HOGENOM" id="CLU_3218113_0_0_0"/>
<reference evidence="1 2" key="1">
    <citation type="journal article" date="2012" name="J. Bacteriol.">
        <title>Complete Genome Sequence of Leptospirillum ferrooxidans Strain C2-3, Isolated from a Fresh Volcanic Ash Deposit on the Island of Miyake, Japan.</title>
        <authorList>
            <person name="Fujimura R."/>
            <person name="Sato Y."/>
            <person name="Nishizawa T."/>
            <person name="Oshima K."/>
            <person name="Kim S.-W."/>
            <person name="Hattori M."/>
            <person name="Kamijo T."/>
            <person name="Ohta H."/>
        </authorList>
    </citation>
    <scope>NUCLEOTIDE SEQUENCE [LARGE SCALE GENOMIC DNA]</scope>
    <source>
        <strain evidence="1 2">C2-3</strain>
    </source>
</reference>
<organism evidence="1 2">
    <name type="scientific">Leptospirillum ferrooxidans (strain C2-3)</name>
    <dbReference type="NCBI Taxonomy" id="1162668"/>
    <lineage>
        <taxon>Bacteria</taxon>
        <taxon>Pseudomonadati</taxon>
        <taxon>Nitrospirota</taxon>
        <taxon>Nitrospiria</taxon>
        <taxon>Nitrospirales</taxon>
        <taxon>Nitrospiraceae</taxon>
        <taxon>Leptospirillum</taxon>
    </lineage>
</organism>
<dbReference type="Proteomes" id="UP000007382">
    <property type="component" value="Chromosome"/>
</dbReference>